<keyword evidence="9" id="KW-0460">Magnesium</keyword>
<comment type="subcellular location">
    <subcellularLocation>
        <location evidence="1">Cytoplasm</location>
    </subcellularLocation>
</comment>
<dbReference type="Proteomes" id="UP000033870">
    <property type="component" value="Unassembled WGS sequence"/>
</dbReference>
<evidence type="ECO:0000256" key="5">
    <source>
        <dbReference type="ARBA" id="ARBA00022694"/>
    </source>
</evidence>
<sequence length="150" mass="16019">MEYVSRSPEETRQIAARLAAALRGGDVVALSGDLGAGKTTFVQGLARALGVAAEITSPTFTLMNVYSLVGPDPTLKYLVHIDTYRLKNEDELLAVGAEDYIGDPASLCLIEWPEKIPGLLRGKNLATVSLAHTDPATRTICITKKHLSGV</sequence>
<keyword evidence="8" id="KW-0067">ATP-binding</keyword>
<comment type="caution">
    <text evidence="11">The sequence shown here is derived from an EMBL/GenBank/DDBJ whole genome shotgun (WGS) entry which is preliminary data.</text>
</comment>
<organism evidence="11 12">
    <name type="scientific">Candidatus Magasanikbacteria bacterium GW2011_GWA2_56_11</name>
    <dbReference type="NCBI Taxonomy" id="1619044"/>
    <lineage>
        <taxon>Bacteria</taxon>
        <taxon>Candidatus Magasanikiibacteriota</taxon>
    </lineage>
</organism>
<evidence type="ECO:0000256" key="6">
    <source>
        <dbReference type="ARBA" id="ARBA00022723"/>
    </source>
</evidence>
<dbReference type="SUPFAM" id="SSF52540">
    <property type="entry name" value="P-loop containing nucleoside triphosphate hydrolases"/>
    <property type="match status" value="1"/>
</dbReference>
<keyword evidence="6" id="KW-0479">Metal-binding</keyword>
<keyword evidence="4" id="KW-0963">Cytoplasm</keyword>
<evidence type="ECO:0000256" key="8">
    <source>
        <dbReference type="ARBA" id="ARBA00022840"/>
    </source>
</evidence>
<comment type="similarity">
    <text evidence="2">Belongs to the TsaE family.</text>
</comment>
<proteinExistence type="inferred from homology"/>
<dbReference type="EMBL" id="LCRX01000014">
    <property type="protein sequence ID" value="KKW41732.1"/>
    <property type="molecule type" value="Genomic_DNA"/>
</dbReference>
<dbReference type="InterPro" id="IPR027417">
    <property type="entry name" value="P-loop_NTPase"/>
</dbReference>
<dbReference type="GO" id="GO:0046872">
    <property type="term" value="F:metal ion binding"/>
    <property type="evidence" value="ECO:0007669"/>
    <property type="project" value="UniProtKB-KW"/>
</dbReference>
<dbReference type="PATRIC" id="fig|1619044.3.peg.1067"/>
<dbReference type="GO" id="GO:0005524">
    <property type="term" value="F:ATP binding"/>
    <property type="evidence" value="ECO:0007669"/>
    <property type="project" value="UniProtKB-KW"/>
</dbReference>
<evidence type="ECO:0000256" key="4">
    <source>
        <dbReference type="ARBA" id="ARBA00022490"/>
    </source>
</evidence>
<evidence type="ECO:0000256" key="10">
    <source>
        <dbReference type="ARBA" id="ARBA00032441"/>
    </source>
</evidence>
<evidence type="ECO:0000256" key="2">
    <source>
        <dbReference type="ARBA" id="ARBA00007599"/>
    </source>
</evidence>
<dbReference type="GO" id="GO:0005737">
    <property type="term" value="C:cytoplasm"/>
    <property type="evidence" value="ECO:0007669"/>
    <property type="project" value="UniProtKB-SubCell"/>
</dbReference>
<dbReference type="STRING" id="1619044.UY92_C0014G0057"/>
<dbReference type="Pfam" id="PF02367">
    <property type="entry name" value="TsaE"/>
    <property type="match status" value="1"/>
</dbReference>
<dbReference type="PANTHER" id="PTHR33540:SF2">
    <property type="entry name" value="TRNA THREONYLCARBAMOYLADENOSINE BIOSYNTHESIS PROTEIN TSAE"/>
    <property type="match status" value="1"/>
</dbReference>
<evidence type="ECO:0000256" key="1">
    <source>
        <dbReference type="ARBA" id="ARBA00004496"/>
    </source>
</evidence>
<dbReference type="InterPro" id="IPR003442">
    <property type="entry name" value="T6A_TsaE"/>
</dbReference>
<protein>
    <recommendedName>
        <fullName evidence="3">tRNA threonylcarbamoyladenosine biosynthesis protein TsaE</fullName>
    </recommendedName>
    <alternativeName>
        <fullName evidence="10">t(6)A37 threonylcarbamoyladenosine biosynthesis protein TsaE</fullName>
    </alternativeName>
</protein>
<evidence type="ECO:0000313" key="11">
    <source>
        <dbReference type="EMBL" id="KKW41732.1"/>
    </source>
</evidence>
<dbReference type="Gene3D" id="3.40.50.300">
    <property type="entry name" value="P-loop containing nucleotide triphosphate hydrolases"/>
    <property type="match status" value="1"/>
</dbReference>
<dbReference type="NCBIfam" id="TIGR00150">
    <property type="entry name" value="T6A_YjeE"/>
    <property type="match status" value="1"/>
</dbReference>
<keyword evidence="7" id="KW-0547">Nucleotide-binding</keyword>
<evidence type="ECO:0000313" key="12">
    <source>
        <dbReference type="Proteomes" id="UP000033870"/>
    </source>
</evidence>
<dbReference type="AlphaFoldDB" id="A0A0G2AKG6"/>
<dbReference type="GO" id="GO:0002949">
    <property type="term" value="P:tRNA threonylcarbamoyladenosine modification"/>
    <property type="evidence" value="ECO:0007669"/>
    <property type="project" value="InterPro"/>
</dbReference>
<gene>
    <name evidence="11" type="ORF">UY92_C0014G0057</name>
</gene>
<accession>A0A0G2AKG6</accession>
<evidence type="ECO:0000256" key="7">
    <source>
        <dbReference type="ARBA" id="ARBA00022741"/>
    </source>
</evidence>
<reference evidence="11 12" key="1">
    <citation type="journal article" date="2015" name="Nature">
        <title>rRNA introns, odd ribosomes, and small enigmatic genomes across a large radiation of phyla.</title>
        <authorList>
            <person name="Brown C.T."/>
            <person name="Hug L.A."/>
            <person name="Thomas B.C."/>
            <person name="Sharon I."/>
            <person name="Castelle C.J."/>
            <person name="Singh A."/>
            <person name="Wilkins M.J."/>
            <person name="Williams K.H."/>
            <person name="Banfield J.F."/>
        </authorList>
    </citation>
    <scope>NUCLEOTIDE SEQUENCE [LARGE SCALE GENOMIC DNA]</scope>
</reference>
<name>A0A0G2AKG6_9BACT</name>
<keyword evidence="5" id="KW-0819">tRNA processing</keyword>
<evidence type="ECO:0000256" key="9">
    <source>
        <dbReference type="ARBA" id="ARBA00022842"/>
    </source>
</evidence>
<evidence type="ECO:0000256" key="3">
    <source>
        <dbReference type="ARBA" id="ARBA00019010"/>
    </source>
</evidence>
<dbReference type="PANTHER" id="PTHR33540">
    <property type="entry name" value="TRNA THREONYLCARBAMOYLADENOSINE BIOSYNTHESIS PROTEIN TSAE"/>
    <property type="match status" value="1"/>
</dbReference>